<dbReference type="Pfam" id="PF02481">
    <property type="entry name" value="DNA_processg_A"/>
    <property type="match status" value="1"/>
</dbReference>
<evidence type="ECO:0000256" key="2">
    <source>
        <dbReference type="ARBA" id="ARBA00023015"/>
    </source>
</evidence>
<proteinExistence type="inferred from homology"/>
<dbReference type="EMBL" id="JACCBD010000001">
    <property type="protein sequence ID" value="NYD27181.1"/>
    <property type="molecule type" value="Genomic_DNA"/>
</dbReference>
<protein>
    <submittedName>
        <fullName evidence="6">DNA processing protein</fullName>
    </submittedName>
</protein>
<dbReference type="SUPFAM" id="SSF102405">
    <property type="entry name" value="MCP/YpsA-like"/>
    <property type="match status" value="1"/>
</dbReference>
<feature type="region of interest" description="Disordered" evidence="4">
    <location>
        <begin position="101"/>
        <end position="125"/>
    </location>
</feature>
<comment type="caution">
    <text evidence="6">The sequence shown here is derived from an EMBL/GenBank/DDBJ whole genome shotgun (WGS) entry which is preliminary data.</text>
</comment>
<dbReference type="Gene3D" id="1.10.10.10">
    <property type="entry name" value="Winged helix-like DNA-binding domain superfamily/Winged helix DNA-binding domain"/>
    <property type="match status" value="1"/>
</dbReference>
<dbReference type="InterPro" id="IPR036388">
    <property type="entry name" value="WH-like_DNA-bd_sf"/>
</dbReference>
<evidence type="ECO:0000259" key="5">
    <source>
        <dbReference type="Pfam" id="PF02481"/>
    </source>
</evidence>
<feature type="domain" description="Smf/DprA SLOG" evidence="5">
    <location>
        <begin position="159"/>
        <end position="367"/>
    </location>
</feature>
<evidence type="ECO:0000313" key="7">
    <source>
        <dbReference type="Proteomes" id="UP000586095"/>
    </source>
</evidence>
<dbReference type="AlphaFoldDB" id="A0A852R0R1"/>
<dbReference type="InterPro" id="IPR006793">
    <property type="entry name" value="FaeA"/>
</dbReference>
<dbReference type="Proteomes" id="UP000586095">
    <property type="component" value="Unassembled WGS sequence"/>
</dbReference>
<dbReference type="Pfam" id="PF04703">
    <property type="entry name" value="FaeA"/>
    <property type="match status" value="1"/>
</dbReference>
<evidence type="ECO:0000313" key="6">
    <source>
        <dbReference type="EMBL" id="NYD27181.1"/>
    </source>
</evidence>
<name>A0A852R0R1_9MICO</name>
<dbReference type="PANTHER" id="PTHR43022:SF1">
    <property type="entry name" value="PROTEIN SMF"/>
    <property type="match status" value="1"/>
</dbReference>
<sequence length="476" mass="49107">MNGEQGGWPAAHTLRPAHDGTGPRPPGAVRPDPETAPLLSAVDPQGSERRGDHETLLARVVWSRVTEPGDATAGALVAALGPLLALDLLTSRDPARAFAGTLRDRGGSGRAGEAGTVGPDPDALSPRRLRAGVKRWLPRLSRADSFKDLSTAAALQLRVVTPESHIWPAQLNGLGPHSPHALWVRGDPRAVAPPSLAVVGARASTTYGGQVTMDLAGEACDAGFTIVSGAAYGIDAVAHRTALAAGTPTVAVLAGGVDRPYPAAHDRLLSHVADQGAVCAELPPGAAPTRWRFLQRNRIIAALSRGVLVTEAGVRSGTLNTAGHAAELGRALGAVPGPITSPASAGCHRLVREYGAMLVTTRAEVRELLGAPDAAASAGFETASPADAEGAQPVHDDPPPPAGAAWREPPFHSRVLDALPLSGSRSSSDVARAAGLSQEETRDALAELELLGRVARTPSGDGGPLLWRLERRSRFG</sequence>
<dbReference type="GO" id="GO:0006355">
    <property type="term" value="P:regulation of DNA-templated transcription"/>
    <property type="evidence" value="ECO:0007669"/>
    <property type="project" value="InterPro"/>
</dbReference>
<dbReference type="PANTHER" id="PTHR43022">
    <property type="entry name" value="PROTEIN SMF"/>
    <property type="match status" value="1"/>
</dbReference>
<feature type="region of interest" description="Disordered" evidence="4">
    <location>
        <begin position="378"/>
        <end position="408"/>
    </location>
</feature>
<dbReference type="Gene3D" id="3.40.50.450">
    <property type="match status" value="1"/>
</dbReference>
<gene>
    <name evidence="6" type="ORF">BJ960_001984</name>
</gene>
<keyword evidence="7" id="KW-1185">Reference proteome</keyword>
<evidence type="ECO:0000256" key="4">
    <source>
        <dbReference type="SAM" id="MobiDB-lite"/>
    </source>
</evidence>
<dbReference type="InterPro" id="IPR057666">
    <property type="entry name" value="DrpA_SLOG"/>
</dbReference>
<keyword evidence="3" id="KW-0804">Transcription</keyword>
<comment type="similarity">
    <text evidence="1">Belongs to the DprA/Smf family.</text>
</comment>
<dbReference type="RefSeq" id="WP_185987179.1">
    <property type="nucleotide sequence ID" value="NZ_BAAALZ010000001.1"/>
</dbReference>
<accession>A0A852R0R1</accession>
<keyword evidence="2" id="KW-0805">Transcription regulation</keyword>
<evidence type="ECO:0000256" key="3">
    <source>
        <dbReference type="ARBA" id="ARBA00023163"/>
    </source>
</evidence>
<evidence type="ECO:0000256" key="1">
    <source>
        <dbReference type="ARBA" id="ARBA00006525"/>
    </source>
</evidence>
<dbReference type="InterPro" id="IPR003488">
    <property type="entry name" value="DprA"/>
</dbReference>
<feature type="region of interest" description="Disordered" evidence="4">
    <location>
        <begin position="1"/>
        <end position="52"/>
    </location>
</feature>
<dbReference type="GO" id="GO:0009294">
    <property type="term" value="P:DNA-mediated transformation"/>
    <property type="evidence" value="ECO:0007669"/>
    <property type="project" value="InterPro"/>
</dbReference>
<reference evidence="6 7" key="1">
    <citation type="submission" date="2020-07" db="EMBL/GenBank/DDBJ databases">
        <title>Sequencing the genomes of 1000 actinobacteria strains.</title>
        <authorList>
            <person name="Klenk H.-P."/>
        </authorList>
    </citation>
    <scope>NUCLEOTIDE SEQUENCE [LARGE SCALE GENOMIC DNA]</scope>
    <source>
        <strain evidence="6 7">DSM 17380</strain>
    </source>
</reference>
<dbReference type="NCBIfam" id="TIGR00732">
    <property type="entry name" value="dprA"/>
    <property type="match status" value="1"/>
</dbReference>
<organism evidence="6 7">
    <name type="scientific">Leucobacter aridicollis</name>
    <dbReference type="NCBI Taxonomy" id="283878"/>
    <lineage>
        <taxon>Bacteria</taxon>
        <taxon>Bacillati</taxon>
        <taxon>Actinomycetota</taxon>
        <taxon>Actinomycetes</taxon>
        <taxon>Micrococcales</taxon>
        <taxon>Microbacteriaceae</taxon>
        <taxon>Leucobacter</taxon>
    </lineage>
</organism>